<comment type="caution">
    <text evidence="1">The sequence shown here is derived from an EMBL/GenBank/DDBJ whole genome shotgun (WGS) entry which is preliminary data.</text>
</comment>
<dbReference type="EMBL" id="JAUEDM010000005">
    <property type="protein sequence ID" value="KAK3316408.1"/>
    <property type="molecule type" value="Genomic_DNA"/>
</dbReference>
<evidence type="ECO:0000313" key="1">
    <source>
        <dbReference type="EMBL" id="KAK3316408.1"/>
    </source>
</evidence>
<reference evidence="1" key="1">
    <citation type="journal article" date="2023" name="Mol. Phylogenet. Evol.">
        <title>Genome-scale phylogeny and comparative genomics of the fungal order Sordariales.</title>
        <authorList>
            <person name="Hensen N."/>
            <person name="Bonometti L."/>
            <person name="Westerberg I."/>
            <person name="Brannstrom I.O."/>
            <person name="Guillou S."/>
            <person name="Cros-Aarteil S."/>
            <person name="Calhoun S."/>
            <person name="Haridas S."/>
            <person name="Kuo A."/>
            <person name="Mondo S."/>
            <person name="Pangilinan J."/>
            <person name="Riley R."/>
            <person name="LaButti K."/>
            <person name="Andreopoulos B."/>
            <person name="Lipzen A."/>
            <person name="Chen C."/>
            <person name="Yan M."/>
            <person name="Daum C."/>
            <person name="Ng V."/>
            <person name="Clum A."/>
            <person name="Steindorff A."/>
            <person name="Ohm R.A."/>
            <person name="Martin F."/>
            <person name="Silar P."/>
            <person name="Natvig D.O."/>
            <person name="Lalanne C."/>
            <person name="Gautier V."/>
            <person name="Ament-Velasquez S.L."/>
            <person name="Kruys A."/>
            <person name="Hutchinson M.I."/>
            <person name="Powell A.J."/>
            <person name="Barry K."/>
            <person name="Miller A.N."/>
            <person name="Grigoriev I.V."/>
            <person name="Debuchy R."/>
            <person name="Gladieux P."/>
            <person name="Hiltunen Thoren M."/>
            <person name="Johannesson H."/>
        </authorList>
    </citation>
    <scope>NUCLEOTIDE SEQUENCE</scope>
    <source>
        <strain evidence="1">CBS 118394</strain>
    </source>
</reference>
<keyword evidence="2" id="KW-1185">Reference proteome</keyword>
<sequence>MKTEEVSLSKLRERTQKWFLTEGTMPKAERPYTQSSELFDLGAVLYQMMKGRPLPPAEDCDVCVQCYHLSTNEDIEEDDTGCPHYRVYEDVNVDIVLDDLSDYTDGLKKLVYALIRLHRKSDERASALLDRHWPSYVWWTE</sequence>
<reference evidence="1" key="2">
    <citation type="submission" date="2023-06" db="EMBL/GenBank/DDBJ databases">
        <authorList>
            <consortium name="Lawrence Berkeley National Laboratory"/>
            <person name="Haridas S."/>
            <person name="Hensen N."/>
            <person name="Bonometti L."/>
            <person name="Westerberg I."/>
            <person name="Brannstrom I.O."/>
            <person name="Guillou S."/>
            <person name="Cros-Aarteil S."/>
            <person name="Calhoun S."/>
            <person name="Kuo A."/>
            <person name="Mondo S."/>
            <person name="Pangilinan J."/>
            <person name="Riley R."/>
            <person name="Labutti K."/>
            <person name="Andreopoulos B."/>
            <person name="Lipzen A."/>
            <person name="Chen C."/>
            <person name="Yanf M."/>
            <person name="Daum C."/>
            <person name="Ng V."/>
            <person name="Clum A."/>
            <person name="Steindorff A."/>
            <person name="Ohm R."/>
            <person name="Martin F."/>
            <person name="Silar P."/>
            <person name="Natvig D."/>
            <person name="Lalanne C."/>
            <person name="Gautier V."/>
            <person name="Ament-Velasquez S.L."/>
            <person name="Kruys A."/>
            <person name="Hutchinson M.I."/>
            <person name="Powell A.J."/>
            <person name="Barry K."/>
            <person name="Miller A.N."/>
            <person name="Grigoriev I.V."/>
            <person name="Debuchy R."/>
            <person name="Gladieux P."/>
            <person name="Thoren M.H."/>
            <person name="Johannesson H."/>
        </authorList>
    </citation>
    <scope>NUCLEOTIDE SEQUENCE</scope>
    <source>
        <strain evidence="1">CBS 118394</strain>
    </source>
</reference>
<name>A0AAE0I0M2_9PEZI</name>
<organism evidence="1 2">
    <name type="scientific">Apodospora peruviana</name>
    <dbReference type="NCBI Taxonomy" id="516989"/>
    <lineage>
        <taxon>Eukaryota</taxon>
        <taxon>Fungi</taxon>
        <taxon>Dikarya</taxon>
        <taxon>Ascomycota</taxon>
        <taxon>Pezizomycotina</taxon>
        <taxon>Sordariomycetes</taxon>
        <taxon>Sordariomycetidae</taxon>
        <taxon>Sordariales</taxon>
        <taxon>Lasiosphaeriaceae</taxon>
        <taxon>Apodospora</taxon>
    </lineage>
</organism>
<protein>
    <recommendedName>
        <fullName evidence="3">Protein kinase domain-containing protein</fullName>
    </recommendedName>
</protein>
<dbReference type="Proteomes" id="UP001283341">
    <property type="component" value="Unassembled WGS sequence"/>
</dbReference>
<evidence type="ECO:0008006" key="3">
    <source>
        <dbReference type="Google" id="ProtNLM"/>
    </source>
</evidence>
<accession>A0AAE0I0M2</accession>
<evidence type="ECO:0000313" key="2">
    <source>
        <dbReference type="Proteomes" id="UP001283341"/>
    </source>
</evidence>
<gene>
    <name evidence="1" type="ORF">B0H66DRAFT_294016</name>
</gene>
<proteinExistence type="predicted"/>
<dbReference type="AlphaFoldDB" id="A0AAE0I0M2"/>